<dbReference type="EMBL" id="JWZT01001085">
    <property type="protein sequence ID" value="KII72852.1"/>
    <property type="molecule type" value="Genomic_DNA"/>
</dbReference>
<dbReference type="Proteomes" id="UP000031668">
    <property type="component" value="Unassembled WGS sequence"/>
</dbReference>
<reference evidence="1 2" key="1">
    <citation type="journal article" date="2014" name="Genome Biol. Evol.">
        <title>The genome of the myxosporean Thelohanellus kitauei shows adaptations to nutrient acquisition within its fish host.</title>
        <authorList>
            <person name="Yang Y."/>
            <person name="Xiong J."/>
            <person name="Zhou Z."/>
            <person name="Huo F."/>
            <person name="Miao W."/>
            <person name="Ran C."/>
            <person name="Liu Y."/>
            <person name="Zhang J."/>
            <person name="Feng J."/>
            <person name="Wang M."/>
            <person name="Wang M."/>
            <person name="Wang L."/>
            <person name="Yao B."/>
        </authorList>
    </citation>
    <scope>NUCLEOTIDE SEQUENCE [LARGE SCALE GENOMIC DNA]</scope>
    <source>
        <strain evidence="1">Wuqing</strain>
    </source>
</reference>
<keyword evidence="2" id="KW-1185">Reference proteome</keyword>
<name>A0A0C2NFQ0_THEKT</name>
<dbReference type="AlphaFoldDB" id="A0A0C2NFQ0"/>
<proteinExistence type="predicted"/>
<organism evidence="1 2">
    <name type="scientific">Thelohanellus kitauei</name>
    <name type="common">Myxosporean</name>
    <dbReference type="NCBI Taxonomy" id="669202"/>
    <lineage>
        <taxon>Eukaryota</taxon>
        <taxon>Metazoa</taxon>
        <taxon>Cnidaria</taxon>
        <taxon>Myxozoa</taxon>
        <taxon>Myxosporea</taxon>
        <taxon>Bivalvulida</taxon>
        <taxon>Platysporina</taxon>
        <taxon>Myxobolidae</taxon>
        <taxon>Thelohanellus</taxon>
    </lineage>
</organism>
<protein>
    <submittedName>
        <fullName evidence="1">Uncharacterized protein</fullName>
    </submittedName>
</protein>
<evidence type="ECO:0000313" key="2">
    <source>
        <dbReference type="Proteomes" id="UP000031668"/>
    </source>
</evidence>
<sequence>MLFYDKYTIPPRITLITFISRHGSKSFFYKRPTYPGQYIYAYKFMANKGVLYGISDLNQTLYYVDKDFNIFPAKKHEMSGLTIPCPYDPAYIIKIIIQNVTVS</sequence>
<comment type="caution">
    <text evidence="1">The sequence shown here is derived from an EMBL/GenBank/DDBJ whole genome shotgun (WGS) entry which is preliminary data.</text>
</comment>
<gene>
    <name evidence="1" type="ORF">RF11_15512</name>
</gene>
<accession>A0A0C2NFQ0</accession>
<evidence type="ECO:0000313" key="1">
    <source>
        <dbReference type="EMBL" id="KII72852.1"/>
    </source>
</evidence>